<name>A0A559J2T2_9BACL</name>
<evidence type="ECO:0000313" key="2">
    <source>
        <dbReference type="EMBL" id="TVX94195.1"/>
    </source>
</evidence>
<dbReference type="Gene3D" id="3.40.50.720">
    <property type="entry name" value="NAD(P)-binding Rossmann-like Domain"/>
    <property type="match status" value="1"/>
</dbReference>
<dbReference type="Proteomes" id="UP000318102">
    <property type="component" value="Unassembled WGS sequence"/>
</dbReference>
<gene>
    <name evidence="2" type="ORF">FPZ44_14720</name>
</gene>
<dbReference type="AlphaFoldDB" id="A0A559J2T2"/>
<evidence type="ECO:0000313" key="3">
    <source>
        <dbReference type="Proteomes" id="UP000318102"/>
    </source>
</evidence>
<protein>
    <submittedName>
        <fullName evidence="2">CoA-binding protein</fullName>
    </submittedName>
</protein>
<accession>A0A559J2T2</accession>
<sequence length="146" mass="15934">MTTHQNPSQQEIKQLLNNANTVAVVGLSEDETRTSHMVAKAMQAKGYRIIPVNPKAESILGEKCYASLQDIPEAIDIVNVFRRSEYCLDVAKEAVSVRAGAIWMQQGVINEEAASYAKEHGVTVVMDLCIKVLDAILLPHGKTASV</sequence>
<dbReference type="SUPFAM" id="SSF51735">
    <property type="entry name" value="NAD(P)-binding Rossmann-fold domains"/>
    <property type="match status" value="1"/>
</dbReference>
<keyword evidence="3" id="KW-1185">Reference proteome</keyword>
<reference evidence="2 3" key="1">
    <citation type="submission" date="2019-07" db="EMBL/GenBank/DDBJ databases">
        <authorList>
            <person name="Kim J."/>
        </authorList>
    </citation>
    <scope>NUCLEOTIDE SEQUENCE [LARGE SCALE GENOMIC DNA]</scope>
    <source>
        <strain evidence="2 3">N4</strain>
    </source>
</reference>
<dbReference type="Pfam" id="PF13380">
    <property type="entry name" value="CoA_binding_2"/>
    <property type="match status" value="1"/>
</dbReference>
<dbReference type="OrthoDB" id="9804695at2"/>
<proteinExistence type="predicted"/>
<comment type="caution">
    <text evidence="2">The sequence shown here is derived from an EMBL/GenBank/DDBJ whole genome shotgun (WGS) entry which is preliminary data.</text>
</comment>
<dbReference type="RefSeq" id="WP_144991306.1">
    <property type="nucleotide sequence ID" value="NZ_VNJK01000001.1"/>
</dbReference>
<organism evidence="2 3">
    <name type="scientific">Paenibacillus agilis</name>
    <dbReference type="NCBI Taxonomy" id="3020863"/>
    <lineage>
        <taxon>Bacteria</taxon>
        <taxon>Bacillati</taxon>
        <taxon>Bacillota</taxon>
        <taxon>Bacilli</taxon>
        <taxon>Bacillales</taxon>
        <taxon>Paenibacillaceae</taxon>
        <taxon>Paenibacillus</taxon>
    </lineage>
</organism>
<feature type="domain" description="CoA-binding" evidence="1">
    <location>
        <begin position="15"/>
        <end position="108"/>
    </location>
</feature>
<dbReference type="InterPro" id="IPR003781">
    <property type="entry name" value="CoA-bd"/>
</dbReference>
<dbReference type="SMART" id="SM00881">
    <property type="entry name" value="CoA_binding"/>
    <property type="match status" value="1"/>
</dbReference>
<dbReference type="PANTHER" id="PTHR33303">
    <property type="entry name" value="CYTOPLASMIC PROTEIN-RELATED"/>
    <property type="match status" value="1"/>
</dbReference>
<dbReference type="InterPro" id="IPR036291">
    <property type="entry name" value="NAD(P)-bd_dom_sf"/>
</dbReference>
<evidence type="ECO:0000259" key="1">
    <source>
        <dbReference type="SMART" id="SM00881"/>
    </source>
</evidence>
<dbReference type="EMBL" id="VNJK01000001">
    <property type="protein sequence ID" value="TVX94195.1"/>
    <property type="molecule type" value="Genomic_DNA"/>
</dbReference>
<dbReference type="PANTHER" id="PTHR33303:SF2">
    <property type="entry name" value="COA-BINDING DOMAIN-CONTAINING PROTEIN"/>
    <property type="match status" value="1"/>
</dbReference>